<evidence type="ECO:0000313" key="4">
    <source>
        <dbReference type="EMBL" id="MFC4231933.1"/>
    </source>
</evidence>
<comment type="caution">
    <text evidence="4">The sequence shown here is derived from an EMBL/GenBank/DDBJ whole genome shotgun (WGS) entry which is preliminary data.</text>
</comment>
<dbReference type="InterPro" id="IPR001296">
    <property type="entry name" value="Glyco_trans_1"/>
</dbReference>
<evidence type="ECO:0000313" key="5">
    <source>
        <dbReference type="Proteomes" id="UP001595906"/>
    </source>
</evidence>
<organism evidence="4 5">
    <name type="scientific">Parasediminibacterium paludis</name>
    <dbReference type="NCBI Taxonomy" id="908966"/>
    <lineage>
        <taxon>Bacteria</taxon>
        <taxon>Pseudomonadati</taxon>
        <taxon>Bacteroidota</taxon>
        <taxon>Chitinophagia</taxon>
        <taxon>Chitinophagales</taxon>
        <taxon>Chitinophagaceae</taxon>
        <taxon>Parasediminibacterium</taxon>
    </lineage>
</organism>
<dbReference type="SUPFAM" id="SSF53756">
    <property type="entry name" value="UDP-Glycosyltransferase/glycogen phosphorylase"/>
    <property type="match status" value="1"/>
</dbReference>
<evidence type="ECO:0000256" key="1">
    <source>
        <dbReference type="ARBA" id="ARBA00022679"/>
    </source>
</evidence>
<protein>
    <submittedName>
        <fullName evidence="4">Glycosyltransferase family 4 protein</fullName>
    </submittedName>
</protein>
<dbReference type="PANTHER" id="PTHR46401">
    <property type="entry name" value="GLYCOSYLTRANSFERASE WBBK-RELATED"/>
    <property type="match status" value="1"/>
</dbReference>
<proteinExistence type="predicted"/>
<keyword evidence="5" id="KW-1185">Reference proteome</keyword>
<dbReference type="RefSeq" id="WP_379013583.1">
    <property type="nucleotide sequence ID" value="NZ_JBHSDC010000012.1"/>
</dbReference>
<dbReference type="Gene3D" id="3.40.50.2000">
    <property type="entry name" value="Glycogen Phosphorylase B"/>
    <property type="match status" value="2"/>
</dbReference>
<evidence type="ECO:0000259" key="3">
    <source>
        <dbReference type="Pfam" id="PF13439"/>
    </source>
</evidence>
<dbReference type="PANTHER" id="PTHR46401:SF2">
    <property type="entry name" value="GLYCOSYLTRANSFERASE WBBK-RELATED"/>
    <property type="match status" value="1"/>
</dbReference>
<sequence length="339" mass="38928">MKYPNTGLYHFCLQLGKALIELADPSKEELFFYVQKNAHGIFGNQVKYIHQHSFHKFIMPLSCNFDIWSKTYQGTMYNPRFKRIKSILTIHDINFMYDDKPLFKKRKYLKALQQKIDSASHIIAISNFVLTDISKHCNIDNKSVSVIYNGCNISDEIIAEKPASMPAQPFLYTIGTIAQKKNFHVLPALLVNNNYQLIISGITQSDAYKQQIVDNAKQLGVADRLVFTGAISEAEKYWYYQHCEAFVFPSIAEGFGLPVIEAMHFGKLTILSTHTSLPEVGGPHAYYFPDFEPTTMQQTLFNSLAHYHQQNPQVAIKNWASQFSWQQAAIQYLNIYRTL</sequence>
<dbReference type="InterPro" id="IPR028098">
    <property type="entry name" value="Glyco_trans_4-like_N"/>
</dbReference>
<gene>
    <name evidence="4" type="ORF">ACFOW1_08520</name>
</gene>
<keyword evidence="1" id="KW-0808">Transferase</keyword>
<reference evidence="5" key="1">
    <citation type="journal article" date="2019" name="Int. J. Syst. Evol. Microbiol.">
        <title>The Global Catalogue of Microorganisms (GCM) 10K type strain sequencing project: providing services to taxonomists for standard genome sequencing and annotation.</title>
        <authorList>
            <consortium name="The Broad Institute Genomics Platform"/>
            <consortium name="The Broad Institute Genome Sequencing Center for Infectious Disease"/>
            <person name="Wu L."/>
            <person name="Ma J."/>
        </authorList>
    </citation>
    <scope>NUCLEOTIDE SEQUENCE [LARGE SCALE GENOMIC DNA]</scope>
    <source>
        <strain evidence="5">CECT 8010</strain>
    </source>
</reference>
<dbReference type="CDD" id="cd03809">
    <property type="entry name" value="GT4_MtfB-like"/>
    <property type="match status" value="1"/>
</dbReference>
<accession>A0ABV8PVK3</accession>
<dbReference type="Pfam" id="PF13439">
    <property type="entry name" value="Glyco_transf_4"/>
    <property type="match status" value="1"/>
</dbReference>
<name>A0ABV8PVK3_9BACT</name>
<dbReference type="EMBL" id="JBHSDC010000012">
    <property type="protein sequence ID" value="MFC4231933.1"/>
    <property type="molecule type" value="Genomic_DNA"/>
</dbReference>
<dbReference type="Proteomes" id="UP001595906">
    <property type="component" value="Unassembled WGS sequence"/>
</dbReference>
<feature type="domain" description="Glycosyltransferase subfamily 4-like N-terminal" evidence="3">
    <location>
        <begin position="81"/>
        <end position="153"/>
    </location>
</feature>
<dbReference type="Pfam" id="PF00534">
    <property type="entry name" value="Glycos_transf_1"/>
    <property type="match status" value="1"/>
</dbReference>
<evidence type="ECO:0000259" key="2">
    <source>
        <dbReference type="Pfam" id="PF00534"/>
    </source>
</evidence>
<feature type="domain" description="Glycosyl transferase family 1" evidence="2">
    <location>
        <begin position="158"/>
        <end position="281"/>
    </location>
</feature>